<feature type="compositionally biased region" description="Basic and acidic residues" evidence="1">
    <location>
        <begin position="233"/>
        <end position="258"/>
    </location>
</feature>
<gene>
    <name evidence="2" type="ORF">BN1205_049700</name>
</gene>
<accession>A0A0F7UVR0</accession>
<feature type="compositionally biased region" description="Basic and acidic residues" evidence="1">
    <location>
        <begin position="884"/>
        <end position="897"/>
    </location>
</feature>
<feature type="region of interest" description="Disordered" evidence="1">
    <location>
        <begin position="1"/>
        <end position="114"/>
    </location>
</feature>
<feature type="compositionally biased region" description="Low complexity" evidence="1">
    <location>
        <begin position="434"/>
        <end position="447"/>
    </location>
</feature>
<feature type="compositionally biased region" description="Basic and acidic residues" evidence="1">
    <location>
        <begin position="72"/>
        <end position="105"/>
    </location>
</feature>
<reference evidence="2" key="1">
    <citation type="journal article" date="2015" name="PLoS ONE">
        <title>Comprehensive Evaluation of Toxoplasma gondii VEG and Neospora caninum LIV Genomes with Tachyzoite Stage Transcriptome and Proteome Defines Novel Transcript Features.</title>
        <authorList>
            <person name="Ramaprasad A."/>
            <person name="Mourier T."/>
            <person name="Naeem R."/>
            <person name="Malas T.B."/>
            <person name="Moussa E."/>
            <person name="Panigrahi A."/>
            <person name="Vermont S.J."/>
            <person name="Otto T.D."/>
            <person name="Wastling J."/>
            <person name="Pain A."/>
        </authorList>
    </citation>
    <scope>NUCLEOTIDE SEQUENCE</scope>
    <source>
        <strain evidence="2">VEG</strain>
    </source>
</reference>
<feature type="compositionally biased region" description="Low complexity" evidence="1">
    <location>
        <begin position="291"/>
        <end position="301"/>
    </location>
</feature>
<organism evidence="2">
    <name type="scientific">Toxoplasma gondii (strain ATCC 50861 / VEG)</name>
    <dbReference type="NCBI Taxonomy" id="432359"/>
    <lineage>
        <taxon>Eukaryota</taxon>
        <taxon>Sar</taxon>
        <taxon>Alveolata</taxon>
        <taxon>Apicomplexa</taxon>
        <taxon>Conoidasida</taxon>
        <taxon>Coccidia</taxon>
        <taxon>Eucoccidiorida</taxon>
        <taxon>Eimeriorina</taxon>
        <taxon>Sarcocystidae</taxon>
        <taxon>Toxoplasma</taxon>
    </lineage>
</organism>
<dbReference type="EMBL" id="LN714497">
    <property type="protein sequence ID" value="CEL74131.1"/>
    <property type="molecule type" value="Genomic_DNA"/>
</dbReference>
<feature type="compositionally biased region" description="Polar residues" evidence="1">
    <location>
        <begin position="865"/>
        <end position="878"/>
    </location>
</feature>
<feature type="compositionally biased region" description="Polar residues" evidence="1">
    <location>
        <begin position="727"/>
        <end position="736"/>
    </location>
</feature>
<feature type="region of interest" description="Disordered" evidence="1">
    <location>
        <begin position="419"/>
        <end position="777"/>
    </location>
</feature>
<feature type="compositionally biased region" description="Basic and acidic residues" evidence="1">
    <location>
        <begin position="17"/>
        <end position="60"/>
    </location>
</feature>
<feature type="compositionally biased region" description="Polar residues" evidence="1">
    <location>
        <begin position="904"/>
        <end position="913"/>
    </location>
</feature>
<feature type="region of interest" description="Disordered" evidence="1">
    <location>
        <begin position="863"/>
        <end position="943"/>
    </location>
</feature>
<feature type="compositionally biased region" description="Acidic residues" evidence="1">
    <location>
        <begin position="363"/>
        <end position="375"/>
    </location>
</feature>
<feature type="compositionally biased region" description="Low complexity" evidence="1">
    <location>
        <begin position="552"/>
        <end position="563"/>
    </location>
</feature>
<dbReference type="SMART" id="SM00726">
    <property type="entry name" value="UIM"/>
    <property type="match status" value="2"/>
</dbReference>
<name>A0A0F7UVR0_TOXGV</name>
<feature type="compositionally biased region" description="Polar residues" evidence="1">
    <location>
        <begin position="262"/>
        <end position="274"/>
    </location>
</feature>
<feature type="region of interest" description="Disordered" evidence="1">
    <location>
        <begin position="995"/>
        <end position="1016"/>
    </location>
</feature>
<feature type="compositionally biased region" description="Basic and acidic residues" evidence="1">
    <location>
        <begin position="999"/>
        <end position="1016"/>
    </location>
</feature>
<feature type="compositionally biased region" description="Basic and acidic residues" evidence="1">
    <location>
        <begin position="921"/>
        <end position="933"/>
    </location>
</feature>
<protein>
    <submittedName>
        <fullName evidence="2">Ubiquitin interaction motif domain-containing protein</fullName>
    </submittedName>
</protein>
<feature type="compositionally biased region" description="Basic and acidic residues" evidence="1">
    <location>
        <begin position="485"/>
        <end position="495"/>
    </location>
</feature>
<sequence length="1058" mass="116731">MVADQTPHTGSRRRRERSSGRSGDERRSEEDQETPRGRRELRESRGHQRRCLDTPASEEKRRKRDRRRRRRGDTESSESRDEEETQRPKRERRRSEAGRNTRERTVVISDEDEDEELQLALALSASLQDGCECAVPIVAEEERAERDAQVFSAPVRTEKKREEKEEDARRSQRREEALNIQEKNKSHTVDERRKTSIAEARDRQDSCGLEGGVEASEREEENEKKGVSVADTTRWDWRRRREDEERRREASQRRREAEFQTVRVQESNRLSSDASWERGEKEEETEKVDETSTSDTSSKGKAANASAERRSTVSEESSSSEGEESNKAGRDHEKRRHPGRFNASDTLENRGTVRQGVDHGSVEEVEDDDDEDEDLQLALALSISEQHDVYHQCRLFSPRDPSETGEGDSASFRCKKLQAAPPCGDVSNGRGQISPSASASQASPQESSESKAGVLESSERATNESLQVGLLSAADPRDSSPQSDQRGEATSERDFMSSLSPPISPTEIRQKVPADDCDIPSNLRRRHPEAEQTAAAHASSKTGANADERTAGEAAAAHVTAGNEEGDREATQQVSESEEPTAAFEPAQMKRGVPNYKVPTPTEGRFSAVPGVPIEDGSSSVSSPASDVADSDFEPERRRPRRRRKTKEREKLSEEEAAVSESFSDSPCSSLAEEEMSKSPSSDSDAEDVKPKGGRRTTRKLGGGAARAVPARSRSQQTGCANKVKLQPSQQRSASSAEREKSIRSRCQEGGGDGHEGARGREAKSKKGKERKLVKERQRAAEREAAATAACLWKREKLQEACVYIWKVLTNAVASPVPLSFLRDQGGEHGAAKRNSRPGGGKLAALLHHAQREEQAKIIPAPFGSMSSVFSPSQNAAPSGQDEAPERAAGDREDERVFAVANPVDSSCGTTSLCPPGATEPKGKEPLHSREQGGSKSRCRGAQDFDDRGGRAACVKPFVSVADIAQVAQTLNLSLHPDEIQKMVSLAAKEGSPLWGAADSRDKAGRRQAREESTRAAEKDMRALALYTEGKTYLSFEEFEKFFHGSLGLKVEMNGKVW</sequence>
<evidence type="ECO:0000256" key="1">
    <source>
        <dbReference type="SAM" id="MobiDB-lite"/>
    </source>
</evidence>
<feature type="region of interest" description="Disordered" evidence="1">
    <location>
        <begin position="394"/>
        <end position="413"/>
    </location>
</feature>
<feature type="region of interest" description="Disordered" evidence="1">
    <location>
        <begin position="142"/>
        <end position="377"/>
    </location>
</feature>
<dbReference type="AlphaFoldDB" id="A0A0F7UVR0"/>
<feature type="compositionally biased region" description="Low complexity" evidence="1">
    <location>
        <begin position="618"/>
        <end position="628"/>
    </location>
</feature>
<proteinExistence type="predicted"/>
<dbReference type="Pfam" id="PF02809">
    <property type="entry name" value="UIM"/>
    <property type="match status" value="2"/>
</dbReference>
<dbReference type="InterPro" id="IPR003903">
    <property type="entry name" value="UIM_dom"/>
</dbReference>
<feature type="compositionally biased region" description="Basic and acidic residues" evidence="1">
    <location>
        <begin position="737"/>
        <end position="777"/>
    </location>
</feature>
<evidence type="ECO:0000313" key="2">
    <source>
        <dbReference type="EMBL" id="CEL74131.1"/>
    </source>
</evidence>
<feature type="compositionally biased region" description="Basic and acidic residues" evidence="1">
    <location>
        <begin position="156"/>
        <end position="205"/>
    </location>
</feature>
<feature type="compositionally biased region" description="Basic residues" evidence="1">
    <location>
        <begin position="61"/>
        <end position="71"/>
    </location>
</feature>